<dbReference type="AlphaFoldDB" id="A0A0K1Q9H1"/>
<dbReference type="InterPro" id="IPR015943">
    <property type="entry name" value="WD40/YVTN_repeat-like_dom_sf"/>
</dbReference>
<dbReference type="SUPFAM" id="SSF50998">
    <property type="entry name" value="Quinoprotein alcohol dehydrogenase-like"/>
    <property type="match status" value="1"/>
</dbReference>
<proteinExistence type="predicted"/>
<dbReference type="KEGG" id="llu:AKJ09_08970"/>
<keyword evidence="2" id="KW-1185">Reference proteome</keyword>
<protein>
    <submittedName>
        <fullName evidence="1">Uncharacterized protein</fullName>
    </submittedName>
</protein>
<dbReference type="Gene3D" id="2.130.10.10">
    <property type="entry name" value="YVTN repeat-like/Quinoprotein amine dehydrogenase"/>
    <property type="match status" value="1"/>
</dbReference>
<dbReference type="InterPro" id="IPR011047">
    <property type="entry name" value="Quinoprotein_ADH-like_sf"/>
</dbReference>
<evidence type="ECO:0000313" key="2">
    <source>
        <dbReference type="Proteomes" id="UP000064967"/>
    </source>
</evidence>
<evidence type="ECO:0000313" key="1">
    <source>
        <dbReference type="EMBL" id="AKV02307.1"/>
    </source>
</evidence>
<gene>
    <name evidence="1" type="ORF">AKJ09_08970</name>
</gene>
<organism evidence="1 2">
    <name type="scientific">Labilithrix luteola</name>
    <dbReference type="NCBI Taxonomy" id="1391654"/>
    <lineage>
        <taxon>Bacteria</taxon>
        <taxon>Pseudomonadati</taxon>
        <taxon>Myxococcota</taxon>
        <taxon>Polyangia</taxon>
        <taxon>Polyangiales</taxon>
        <taxon>Labilitrichaceae</taxon>
        <taxon>Labilithrix</taxon>
    </lineage>
</organism>
<accession>A0A0K1Q9H1</accession>
<dbReference type="EMBL" id="CP012333">
    <property type="protein sequence ID" value="AKV02307.1"/>
    <property type="molecule type" value="Genomic_DNA"/>
</dbReference>
<name>A0A0K1Q9H1_9BACT</name>
<dbReference type="Proteomes" id="UP000064967">
    <property type="component" value="Chromosome"/>
</dbReference>
<sequence>MAFYGKLFALDRATGRVAWRTQIDNTSYSVGNAPAIELAIGDDVIVACTVNNLVFVEYATGRLLRNVPRSESGRATMLFDQGQLIVSALGAVSCYTLQGELVWQQPFSGEGYGVIAAGFPGNVRQADG</sequence>
<dbReference type="RefSeq" id="WP_169928268.1">
    <property type="nucleotide sequence ID" value="NZ_CP012333.1"/>
</dbReference>
<reference evidence="1 2" key="1">
    <citation type="submission" date="2015-08" db="EMBL/GenBank/DDBJ databases">
        <authorList>
            <person name="Babu N.S."/>
            <person name="Beckwith C.J."/>
            <person name="Beseler K.G."/>
            <person name="Brison A."/>
            <person name="Carone J.V."/>
            <person name="Caskin T.P."/>
            <person name="Diamond M."/>
            <person name="Durham M.E."/>
            <person name="Foxe J.M."/>
            <person name="Go M."/>
            <person name="Henderson B.A."/>
            <person name="Jones I.B."/>
            <person name="McGettigan J.A."/>
            <person name="Micheletti S.J."/>
            <person name="Nasrallah M.E."/>
            <person name="Ortiz D."/>
            <person name="Piller C.R."/>
            <person name="Privatt S.R."/>
            <person name="Schneider S.L."/>
            <person name="Sharp S."/>
            <person name="Smith T.C."/>
            <person name="Stanton J.D."/>
            <person name="Ullery H.E."/>
            <person name="Wilson R.J."/>
            <person name="Serrano M.G."/>
            <person name="Buck G."/>
            <person name="Lee V."/>
            <person name="Wang Y."/>
            <person name="Carvalho R."/>
            <person name="Voegtly L."/>
            <person name="Shi R."/>
            <person name="Duckworth R."/>
            <person name="Johnson A."/>
            <person name="Loviza R."/>
            <person name="Walstead R."/>
            <person name="Shah Z."/>
            <person name="Kiflezghi M."/>
            <person name="Wade K."/>
            <person name="Ball S.L."/>
            <person name="Bradley K.W."/>
            <person name="Asai D.J."/>
            <person name="Bowman C.A."/>
            <person name="Russell D.A."/>
            <person name="Pope W.H."/>
            <person name="Jacobs-Sera D."/>
            <person name="Hendrix R.W."/>
            <person name="Hatfull G.F."/>
        </authorList>
    </citation>
    <scope>NUCLEOTIDE SEQUENCE [LARGE SCALE GENOMIC DNA]</scope>
    <source>
        <strain evidence="1 2">DSM 27648</strain>
    </source>
</reference>